<protein>
    <submittedName>
        <fullName evidence="1">Uncharacterized protein</fullName>
    </submittedName>
</protein>
<name>A0A8S3VBS4_MYTED</name>
<keyword evidence="2" id="KW-1185">Reference proteome</keyword>
<dbReference type="AlphaFoldDB" id="A0A8S3VBS4"/>
<accession>A0A8S3VBS4</accession>
<organism evidence="1 2">
    <name type="scientific">Mytilus edulis</name>
    <name type="common">Blue mussel</name>
    <dbReference type="NCBI Taxonomy" id="6550"/>
    <lineage>
        <taxon>Eukaryota</taxon>
        <taxon>Metazoa</taxon>
        <taxon>Spiralia</taxon>
        <taxon>Lophotrochozoa</taxon>
        <taxon>Mollusca</taxon>
        <taxon>Bivalvia</taxon>
        <taxon>Autobranchia</taxon>
        <taxon>Pteriomorphia</taxon>
        <taxon>Mytilida</taxon>
        <taxon>Mytiloidea</taxon>
        <taxon>Mytilidae</taxon>
        <taxon>Mytilinae</taxon>
        <taxon>Mytilus</taxon>
    </lineage>
</organism>
<reference evidence="1" key="1">
    <citation type="submission" date="2021-03" db="EMBL/GenBank/DDBJ databases">
        <authorList>
            <person name="Bekaert M."/>
        </authorList>
    </citation>
    <scope>NUCLEOTIDE SEQUENCE</scope>
</reference>
<dbReference type="EMBL" id="CAJPWZ010003259">
    <property type="protein sequence ID" value="CAG2255185.1"/>
    <property type="molecule type" value="Genomic_DNA"/>
</dbReference>
<comment type="caution">
    <text evidence="1">The sequence shown here is derived from an EMBL/GenBank/DDBJ whole genome shotgun (WGS) entry which is preliminary data.</text>
</comment>
<evidence type="ECO:0000313" key="2">
    <source>
        <dbReference type="Proteomes" id="UP000683360"/>
    </source>
</evidence>
<evidence type="ECO:0000313" key="1">
    <source>
        <dbReference type="EMBL" id="CAG2255185.1"/>
    </source>
</evidence>
<proteinExistence type="predicted"/>
<dbReference type="Proteomes" id="UP000683360">
    <property type="component" value="Unassembled WGS sequence"/>
</dbReference>
<gene>
    <name evidence="1" type="ORF">MEDL_66602</name>
</gene>
<sequence>MDCKITNMSDQRENMAQEVEILENTDEETLKWREVGQDSPWIVKDIKDVDTKCGYNPDLKALLTATPPKPLKASTPKAGRIVFCYHGECPHCQPCQHGTVCGKKAVDGRLLCTIYITSMVDITIHQNAVDSDDIYNVLPFCIAVCDHTERENLPLESQDGVDAIIDNVEVYLIESGEGTCAQCDGKPVGTIVGRVAEGIVTCMHMNVRDGVVGFQVHQCHLVGLGFLELQYFALELDQDLNVNGRLFQPLGLVTHINDKQWVQIDEIGGVNVAVADKTVHVEVVFSELCDILVHSGDLGLCETGIEVYRRVAFCVESDVDSSQPAVVEHGCILSPIVLLPV</sequence>